<keyword evidence="3" id="KW-0496">Mitochondrion</keyword>
<evidence type="ECO:0000313" key="5">
    <source>
        <dbReference type="Proteomes" id="UP000308549"/>
    </source>
</evidence>
<dbReference type="InterPro" id="IPR051975">
    <property type="entry name" value="mtLSU_mL45"/>
</dbReference>
<keyword evidence="5" id="KW-1185">Reference proteome</keyword>
<dbReference type="GO" id="GO:0005743">
    <property type="term" value="C:mitochondrial inner membrane"/>
    <property type="evidence" value="ECO:0007669"/>
    <property type="project" value="InterPro"/>
</dbReference>
<dbReference type="InterPro" id="IPR024621">
    <property type="entry name" value="Mba1"/>
</dbReference>
<organism evidence="4 5">
    <name type="scientific">Salinomyces thailandicus</name>
    <dbReference type="NCBI Taxonomy" id="706561"/>
    <lineage>
        <taxon>Eukaryota</taxon>
        <taxon>Fungi</taxon>
        <taxon>Dikarya</taxon>
        <taxon>Ascomycota</taxon>
        <taxon>Pezizomycotina</taxon>
        <taxon>Dothideomycetes</taxon>
        <taxon>Dothideomycetidae</taxon>
        <taxon>Mycosphaerellales</taxon>
        <taxon>Teratosphaeriaceae</taxon>
        <taxon>Salinomyces</taxon>
    </lineage>
</organism>
<accession>A0A4U0TPX6</accession>
<dbReference type="GO" id="GO:0032979">
    <property type="term" value="P:protein insertion into mitochondrial inner membrane from matrix"/>
    <property type="evidence" value="ECO:0007669"/>
    <property type="project" value="InterPro"/>
</dbReference>
<dbReference type="Proteomes" id="UP000308549">
    <property type="component" value="Unassembled WGS sequence"/>
</dbReference>
<dbReference type="OrthoDB" id="19619at2759"/>
<comment type="subcellular location">
    <subcellularLocation>
        <location evidence="1">Mitochondrion</location>
    </subcellularLocation>
</comment>
<evidence type="ECO:0000256" key="1">
    <source>
        <dbReference type="ARBA" id="ARBA00004173"/>
    </source>
</evidence>
<sequence length="295" mass="34060">MPSMRKQMQPSIGAARQQQMQQAMREGQIPDDMGLLPETFVMPRGKNRPSWFSNFRGRWRLEKKRLRTRLSELGSLVAYRFIMIRPRPRLRLLTIPNIARDLHHAMYTRFAAGNLARMESQICEGMLTSLRARIAQRSPNTSLKWTLHRYIHRPKLASYRVVVFPEQKGETNKDRNGLIQAVVRIQSLQSLQHLKRVRTRDGRNQLSVKEVAVDAQGREMEPLEEGVVPSNAKESVEYFVVQKVLKKGKEGRWMVWGTTEEMTLEKMAKEERIKKTREGGGAIPDVLPGGFDNTL</sequence>
<reference evidence="4 5" key="1">
    <citation type="submission" date="2017-03" db="EMBL/GenBank/DDBJ databases">
        <title>Genomes of endolithic fungi from Antarctica.</title>
        <authorList>
            <person name="Coleine C."/>
            <person name="Masonjones S."/>
            <person name="Stajich J.E."/>
        </authorList>
    </citation>
    <scope>NUCLEOTIDE SEQUENCE [LARGE SCALE GENOMIC DNA]</scope>
    <source>
        <strain evidence="4 5">CCFEE 6315</strain>
    </source>
</reference>
<dbReference type="Gene3D" id="3.10.450.240">
    <property type="match status" value="1"/>
</dbReference>
<protein>
    <submittedName>
        <fullName evidence="4">Uncharacterized protein</fullName>
    </submittedName>
</protein>
<gene>
    <name evidence="4" type="ORF">B0A50_06421</name>
</gene>
<evidence type="ECO:0000256" key="2">
    <source>
        <dbReference type="ARBA" id="ARBA00022946"/>
    </source>
</evidence>
<evidence type="ECO:0000256" key="3">
    <source>
        <dbReference type="ARBA" id="ARBA00023128"/>
    </source>
</evidence>
<name>A0A4U0TPX6_9PEZI</name>
<proteinExistence type="predicted"/>
<keyword evidence="2" id="KW-0809">Transit peptide</keyword>
<dbReference type="Pfam" id="PF07961">
    <property type="entry name" value="MBA1"/>
    <property type="match status" value="1"/>
</dbReference>
<dbReference type="EMBL" id="NAJL01000049">
    <property type="protein sequence ID" value="TKA23916.1"/>
    <property type="molecule type" value="Genomic_DNA"/>
</dbReference>
<dbReference type="AlphaFoldDB" id="A0A4U0TPX6"/>
<comment type="caution">
    <text evidence="4">The sequence shown here is derived from an EMBL/GenBank/DDBJ whole genome shotgun (WGS) entry which is preliminary data.</text>
</comment>
<dbReference type="PANTHER" id="PTHR28554">
    <property type="entry name" value="39S RIBOSOMAL PROTEIN L45, MITOCHONDRIAL"/>
    <property type="match status" value="1"/>
</dbReference>
<evidence type="ECO:0000313" key="4">
    <source>
        <dbReference type="EMBL" id="TKA23916.1"/>
    </source>
</evidence>
<dbReference type="PANTHER" id="PTHR28554:SF1">
    <property type="entry name" value="LARGE RIBOSOMAL SUBUNIT PROTEIN ML45"/>
    <property type="match status" value="1"/>
</dbReference>